<gene>
    <name evidence="1" type="ORF">DERYTH_LOCUS12615</name>
</gene>
<evidence type="ECO:0000313" key="1">
    <source>
        <dbReference type="EMBL" id="CAG8694981.1"/>
    </source>
</evidence>
<name>A0A9N9EUN3_9GLOM</name>
<dbReference type="InterPro" id="IPR039904">
    <property type="entry name" value="TRANK1"/>
</dbReference>
<accession>A0A9N9EUN3</accession>
<dbReference type="PANTHER" id="PTHR21529">
    <property type="entry name" value="MAMMARY TURMOR VIRUS RECEPTOR HOMOLOG 1, 2 MTVR1, 2"/>
    <property type="match status" value="1"/>
</dbReference>
<reference evidence="1" key="1">
    <citation type="submission" date="2021-06" db="EMBL/GenBank/DDBJ databases">
        <authorList>
            <person name="Kallberg Y."/>
            <person name="Tangrot J."/>
            <person name="Rosling A."/>
        </authorList>
    </citation>
    <scope>NUCLEOTIDE SEQUENCE</scope>
    <source>
        <strain evidence="1">MA453B</strain>
    </source>
</reference>
<keyword evidence="2" id="KW-1185">Reference proteome</keyword>
<proteinExistence type="predicted"/>
<sequence length="1285" mass="151581">VWAITEKVDDILEILTLAHECYTKEHSDKCIYRQISQDGSNLPMSFGDKETTKSSECGLRDPQLDDEKLIEIHKMLVTNKFTPISKKFFQSLAKGGSDFTFQVSKIEYEFINHPTSAIVIGRSGTGKTTSIVFRLVASYMANKKRQIFITVSDNLRDIVIKYFIQLNKSVMIADMSYKTTIKNYEQYLDMNKIPNSFRDSEDEHFPLFITYKKFSEMLLGTFEIDIQKQIKQQKFDTDSEEELCDLYKQKLDCKLVYSEFSVIRGTDPEIDYLSREEYRNISIKRYPTFCHNRKKIYDLFLRYNEMKSRNGDYDPTDRTMFIICHAKKHAFGCLQINEVYIDECQDNHIVDIALILKLFNNANVIFLAGDVAQCIACGSSFRFQSVRSLMYIWELDRFERSLTNYNRRDAINLKQFELNINYRSHNQILQLASSVIDLIWYFFPDSIDKLSCEHSEVGGLKPVAFSEVRAKDLIDIFYIDEQGEHETNHIEFGARQIIIVRDDEARQHVENLIGEAEKVETVFDCKGMEFDDVLLYNFFTNSPACEKKHSILCSELKQLYVAITRGRRSVWIFDENTKYSDPMRTYWEQKELIRIRKDAKEITLFAKESRSQEWDEERKEFLDKKNFRQASFCFKKSGNKKLCDLFDAYYLQQIARDSVNFFDNATKKKNYTCAAQAFKTCSETFLEAPCYEEGEIYEEAIDIYIKLEEYDHAARCYHKNNNLEKAVNVLKRQIKYVREEEIKEAKELRSRGKFEEAANMFINTIKGYDTFTKSLQCLLYLCRIYALNMIKDRINSNALEELNRLYKKAINIINKAKSQKGISEKPQQWDILIEELQLYEAYLNNNANQLYEYIIHLKNREDVITEFRAITIWPKISQEIYEKYHYRLEFLLRLYKISILFMVLYDNVGKNHKDFERIFAVNAGNADKNILLNNPNNRQISYDNLLIHIIDKFNLGKGKVVDNYWYVYKKNVIYCAISKSLSLYIQGHILKIHEYGKEILAIAFEICRECASSSICQNKDKKRHHVKPTQLILYDCLKIAFIQYAAIYQLDAIRKEFKKYENFNVLHKFFNEFEGFNSMQIFWENKLIRNHFRYQSSQLSCPKITNLVISEVCNNILCDGFENFIHRKIYNKFRDDDFNDFAILLNYLFVLIQQQSDNLIEFCENALAITYNFEVIGEKLLSFILSICSKDTAHIAFNEILEFIGYIAENNKSVKLDSTEAFSDLTSLMELTTTLIVASQLKNSDFCFPQSYLFNYLNPFKIDLFSIQYEEDENEFSIKEYLEKY</sequence>
<dbReference type="EMBL" id="CAJVPY010008382">
    <property type="protein sequence ID" value="CAG8694981.1"/>
    <property type="molecule type" value="Genomic_DNA"/>
</dbReference>
<dbReference type="InterPro" id="IPR027417">
    <property type="entry name" value="P-loop_NTPase"/>
</dbReference>
<organism evidence="1 2">
    <name type="scientific">Dentiscutata erythropus</name>
    <dbReference type="NCBI Taxonomy" id="1348616"/>
    <lineage>
        <taxon>Eukaryota</taxon>
        <taxon>Fungi</taxon>
        <taxon>Fungi incertae sedis</taxon>
        <taxon>Mucoromycota</taxon>
        <taxon>Glomeromycotina</taxon>
        <taxon>Glomeromycetes</taxon>
        <taxon>Diversisporales</taxon>
        <taxon>Gigasporaceae</taxon>
        <taxon>Dentiscutata</taxon>
    </lineage>
</organism>
<evidence type="ECO:0000313" key="2">
    <source>
        <dbReference type="Proteomes" id="UP000789405"/>
    </source>
</evidence>
<dbReference type="Gene3D" id="3.40.50.300">
    <property type="entry name" value="P-loop containing nucleotide triphosphate hydrolases"/>
    <property type="match status" value="2"/>
</dbReference>
<dbReference type="SUPFAM" id="SSF52540">
    <property type="entry name" value="P-loop containing nucleoside triphosphate hydrolases"/>
    <property type="match status" value="1"/>
</dbReference>
<feature type="non-terminal residue" evidence="1">
    <location>
        <position position="1"/>
    </location>
</feature>
<protein>
    <submittedName>
        <fullName evidence="1">17802_t:CDS:1</fullName>
    </submittedName>
</protein>
<dbReference type="OrthoDB" id="2426521at2759"/>
<dbReference type="Proteomes" id="UP000789405">
    <property type="component" value="Unassembled WGS sequence"/>
</dbReference>
<comment type="caution">
    <text evidence="1">The sequence shown here is derived from an EMBL/GenBank/DDBJ whole genome shotgun (WGS) entry which is preliminary data.</text>
</comment>
<dbReference type="PANTHER" id="PTHR21529:SF4">
    <property type="entry name" value="TPR AND ANKYRIN REPEAT-CONTAINING PROTEIN 1"/>
    <property type="match status" value="1"/>
</dbReference>